<feature type="region of interest" description="Disordered" evidence="1">
    <location>
        <begin position="76"/>
        <end position="137"/>
    </location>
</feature>
<comment type="caution">
    <text evidence="2">The sequence shown here is derived from an EMBL/GenBank/DDBJ whole genome shotgun (WGS) entry which is preliminary data.</text>
</comment>
<organism evidence="2 3">
    <name type="scientific">Cryoendolithus antarcticus</name>
    <dbReference type="NCBI Taxonomy" id="1507870"/>
    <lineage>
        <taxon>Eukaryota</taxon>
        <taxon>Fungi</taxon>
        <taxon>Dikarya</taxon>
        <taxon>Ascomycota</taxon>
        <taxon>Pezizomycotina</taxon>
        <taxon>Dothideomycetes</taxon>
        <taxon>Dothideomycetidae</taxon>
        <taxon>Cladosporiales</taxon>
        <taxon>Cladosporiaceae</taxon>
        <taxon>Cryoendolithus</taxon>
    </lineage>
</organism>
<evidence type="ECO:0000313" key="3">
    <source>
        <dbReference type="Proteomes" id="UP000192596"/>
    </source>
</evidence>
<dbReference type="EMBL" id="NAJO01000052">
    <property type="protein sequence ID" value="OQN97610.1"/>
    <property type="molecule type" value="Genomic_DNA"/>
</dbReference>
<sequence>MTDRDEARTDFFVIDTKGDLDNVKYGGISKWKVPKYHLGGGGAVLGLDPRFKMDWAASTKEGYVLKRVPKPVTRSLPVSDHEVAMDAVSPMVPSQKGSGADDDQGSDLPNDDEVEQAFEGMGQEPTKPGLPIVTPKG</sequence>
<protein>
    <submittedName>
        <fullName evidence="2">Uncharacterized protein</fullName>
    </submittedName>
</protein>
<name>A0A1V8SF58_9PEZI</name>
<dbReference type="InParanoid" id="A0A1V8SF58"/>
<accession>A0A1V8SF58</accession>
<keyword evidence="3" id="KW-1185">Reference proteome</keyword>
<dbReference type="AlphaFoldDB" id="A0A1V8SF58"/>
<reference evidence="3" key="1">
    <citation type="submission" date="2017-03" db="EMBL/GenBank/DDBJ databases">
        <title>Genomes of endolithic fungi from Antarctica.</title>
        <authorList>
            <person name="Coleine C."/>
            <person name="Masonjones S."/>
            <person name="Stajich J.E."/>
        </authorList>
    </citation>
    <scope>NUCLEOTIDE SEQUENCE [LARGE SCALE GENOMIC DNA]</scope>
    <source>
        <strain evidence="3">CCFEE 5527</strain>
    </source>
</reference>
<evidence type="ECO:0000256" key="1">
    <source>
        <dbReference type="SAM" id="MobiDB-lite"/>
    </source>
</evidence>
<evidence type="ECO:0000313" key="2">
    <source>
        <dbReference type="EMBL" id="OQN97610.1"/>
    </source>
</evidence>
<gene>
    <name evidence="2" type="ORF">B0A48_16474</name>
</gene>
<dbReference type="Proteomes" id="UP000192596">
    <property type="component" value="Unassembled WGS sequence"/>
</dbReference>
<proteinExistence type="predicted"/>
<feature type="compositionally biased region" description="Acidic residues" evidence="1">
    <location>
        <begin position="100"/>
        <end position="116"/>
    </location>
</feature>
<dbReference type="OrthoDB" id="5300331at2759"/>